<dbReference type="Gene3D" id="1.10.287.950">
    <property type="entry name" value="Methyl-accepting chemotaxis protein"/>
    <property type="match status" value="1"/>
</dbReference>
<evidence type="ECO:0000313" key="6">
    <source>
        <dbReference type="EMBL" id="RZS91731.1"/>
    </source>
</evidence>
<dbReference type="SMART" id="SM00283">
    <property type="entry name" value="MA"/>
    <property type="match status" value="1"/>
</dbReference>
<reference evidence="6 7" key="1">
    <citation type="submission" date="2019-02" db="EMBL/GenBank/DDBJ databases">
        <title>Genomic Encyclopedia of Type Strains, Phase IV (KMG-IV): sequencing the most valuable type-strain genomes for metagenomic binning, comparative biology and taxonomic classification.</title>
        <authorList>
            <person name="Goeker M."/>
        </authorList>
    </citation>
    <scope>NUCLEOTIDE SEQUENCE [LARGE SCALE GENOMIC DNA]</scope>
    <source>
        <strain evidence="6 7">DSM 45622</strain>
    </source>
</reference>
<dbReference type="OrthoDB" id="177947at2"/>
<feature type="region of interest" description="Disordered" evidence="4">
    <location>
        <begin position="1"/>
        <end position="20"/>
    </location>
</feature>
<evidence type="ECO:0000259" key="5">
    <source>
        <dbReference type="PROSITE" id="PS50111"/>
    </source>
</evidence>
<evidence type="ECO:0000256" key="4">
    <source>
        <dbReference type="SAM" id="MobiDB-lite"/>
    </source>
</evidence>
<dbReference type="Pfam" id="PF00015">
    <property type="entry name" value="MCPsignal"/>
    <property type="match status" value="1"/>
</dbReference>
<dbReference type="PANTHER" id="PTHR32089:SF112">
    <property type="entry name" value="LYSOZYME-LIKE PROTEIN-RELATED"/>
    <property type="match status" value="1"/>
</dbReference>
<dbReference type="InterPro" id="IPR004090">
    <property type="entry name" value="Chemotax_Me-accpt_rcpt"/>
</dbReference>
<dbReference type="GO" id="GO:0016020">
    <property type="term" value="C:membrane"/>
    <property type="evidence" value="ECO:0007669"/>
    <property type="project" value="InterPro"/>
</dbReference>
<dbReference type="RefSeq" id="WP_130491762.1">
    <property type="nucleotide sequence ID" value="NZ_SGXD01000001.1"/>
</dbReference>
<dbReference type="PROSITE" id="PS50111">
    <property type="entry name" value="CHEMOTAXIS_TRANSDUC_2"/>
    <property type="match status" value="1"/>
</dbReference>
<comment type="caution">
    <text evidence="6">The sequence shown here is derived from an EMBL/GenBank/DDBJ whole genome shotgun (WGS) entry which is preliminary data.</text>
</comment>
<keyword evidence="1 3" id="KW-0807">Transducer</keyword>
<dbReference type="InterPro" id="IPR004089">
    <property type="entry name" value="MCPsignal_dom"/>
</dbReference>
<dbReference type="GO" id="GO:0004888">
    <property type="term" value="F:transmembrane signaling receptor activity"/>
    <property type="evidence" value="ECO:0007669"/>
    <property type="project" value="InterPro"/>
</dbReference>
<evidence type="ECO:0000313" key="7">
    <source>
        <dbReference type="Proteomes" id="UP000293638"/>
    </source>
</evidence>
<gene>
    <name evidence="6" type="ORF">EV189_0978</name>
</gene>
<organism evidence="6 7">
    <name type="scientific">Motilibacter rhizosphaerae</name>
    <dbReference type="NCBI Taxonomy" id="598652"/>
    <lineage>
        <taxon>Bacteria</taxon>
        <taxon>Bacillati</taxon>
        <taxon>Actinomycetota</taxon>
        <taxon>Actinomycetes</taxon>
        <taxon>Motilibacterales</taxon>
        <taxon>Motilibacteraceae</taxon>
        <taxon>Motilibacter</taxon>
    </lineage>
</organism>
<dbReference type="Gene3D" id="2.60.120.260">
    <property type="entry name" value="Galactose-binding domain-like"/>
    <property type="match status" value="1"/>
</dbReference>
<sequence>MPRRRLLPLAPPEGAAPPEGTLPLVAQHVVALEAEWREVLAVGTEMLQESETSVTGAIAAASSADDLAASVELVAAAIAEMSATVAEIERNAEGAAGVTATGAALVQQADGRIKRLQEGTAAIEQAASLIGAVARRTHILALNATIEAGRDLASSRTFTTVANEVKDLAGQTASATRQVADTIASIKQAADEVVDLLTRVTTVLGDVDEHQRVIRGTVRQQVLATEEIHRSSGIVATSARELTATVTDLTDVLRHNAYAGARAKIAAAHLAFLQGEAARLLPQPVAPGGAVSVVPAGGVVESGGVVRVQNFVRGSRSFEFDYKGTWIHAFGNVEADGADSFSSIPGDTARFRFTGRRIRLFGVRAQNHGRLSVGVDGGPAVVVDEYAERRIPASLLWESPLLEPGEHRMLLTVLGESSPASSYCWVTVDHVEVVR</sequence>
<protein>
    <submittedName>
        <fullName evidence="6">Methyl-accepting chemotaxis protein (MCP) signaling protein</fullName>
    </submittedName>
</protein>
<evidence type="ECO:0000256" key="1">
    <source>
        <dbReference type="ARBA" id="ARBA00023224"/>
    </source>
</evidence>
<dbReference type="PANTHER" id="PTHR32089">
    <property type="entry name" value="METHYL-ACCEPTING CHEMOTAXIS PROTEIN MCPB"/>
    <property type="match status" value="1"/>
</dbReference>
<dbReference type="AlphaFoldDB" id="A0A4Q7NWP1"/>
<feature type="domain" description="Methyl-accepting transducer" evidence="5">
    <location>
        <begin position="35"/>
        <end position="271"/>
    </location>
</feature>
<dbReference type="SUPFAM" id="SSF58104">
    <property type="entry name" value="Methyl-accepting chemotaxis protein (MCP) signaling domain"/>
    <property type="match status" value="1"/>
</dbReference>
<dbReference type="GO" id="GO:0007165">
    <property type="term" value="P:signal transduction"/>
    <property type="evidence" value="ECO:0007669"/>
    <property type="project" value="UniProtKB-KW"/>
</dbReference>
<comment type="similarity">
    <text evidence="2">Belongs to the methyl-accepting chemotaxis (MCP) protein family.</text>
</comment>
<dbReference type="EMBL" id="SGXD01000001">
    <property type="protein sequence ID" value="RZS91731.1"/>
    <property type="molecule type" value="Genomic_DNA"/>
</dbReference>
<proteinExistence type="inferred from homology"/>
<name>A0A4Q7NWP1_9ACTN</name>
<evidence type="ECO:0000256" key="2">
    <source>
        <dbReference type="ARBA" id="ARBA00029447"/>
    </source>
</evidence>
<dbReference type="GO" id="GO:0006935">
    <property type="term" value="P:chemotaxis"/>
    <property type="evidence" value="ECO:0007669"/>
    <property type="project" value="InterPro"/>
</dbReference>
<evidence type="ECO:0000256" key="3">
    <source>
        <dbReference type="PROSITE-ProRule" id="PRU00284"/>
    </source>
</evidence>
<dbReference type="PRINTS" id="PR00260">
    <property type="entry name" value="CHEMTRNSDUCR"/>
</dbReference>
<keyword evidence="7" id="KW-1185">Reference proteome</keyword>
<accession>A0A4Q7NWP1</accession>
<dbReference type="Proteomes" id="UP000293638">
    <property type="component" value="Unassembled WGS sequence"/>
</dbReference>